<keyword evidence="3" id="KW-0597">Phosphoprotein</keyword>
<dbReference type="GO" id="GO:0008270">
    <property type="term" value="F:zinc ion binding"/>
    <property type="evidence" value="ECO:0007669"/>
    <property type="project" value="UniProtKB-UniRule"/>
</dbReference>
<protein>
    <recommendedName>
        <fullName evidence="11">Box C/D snoRNA protein 1</fullName>
    </recommendedName>
    <alternativeName>
        <fullName evidence="12">Zinc finger HIT domain-containing protein 6</fullName>
    </alternativeName>
</protein>
<keyword evidence="5 13" id="KW-0863">Zinc-finger</keyword>
<dbReference type="InterPro" id="IPR051639">
    <property type="entry name" value="BCD1"/>
</dbReference>
<dbReference type="CDD" id="cd23023">
    <property type="entry name" value="zf-HIT_BCD1"/>
    <property type="match status" value="1"/>
</dbReference>
<keyword evidence="1" id="KW-1017">Isopeptide bond</keyword>
<evidence type="ECO:0000256" key="10">
    <source>
        <dbReference type="ARBA" id="ARBA00061949"/>
    </source>
</evidence>
<dbReference type="Gene3D" id="3.30.60.190">
    <property type="match status" value="1"/>
</dbReference>
<feature type="domain" description="HIT-type" evidence="15">
    <location>
        <begin position="11"/>
        <end position="45"/>
    </location>
</feature>
<organism evidence="16 17">
    <name type="scientific">Bimuria novae-zelandiae CBS 107.79</name>
    <dbReference type="NCBI Taxonomy" id="1447943"/>
    <lineage>
        <taxon>Eukaryota</taxon>
        <taxon>Fungi</taxon>
        <taxon>Dikarya</taxon>
        <taxon>Ascomycota</taxon>
        <taxon>Pezizomycotina</taxon>
        <taxon>Dothideomycetes</taxon>
        <taxon>Pleosporomycetidae</taxon>
        <taxon>Pleosporales</taxon>
        <taxon>Massarineae</taxon>
        <taxon>Didymosphaeriaceae</taxon>
        <taxon>Bimuria</taxon>
    </lineage>
</organism>
<evidence type="ECO:0000256" key="8">
    <source>
        <dbReference type="ARBA" id="ARBA00049598"/>
    </source>
</evidence>
<proteinExistence type="inferred from homology"/>
<dbReference type="Proteomes" id="UP000800036">
    <property type="component" value="Unassembled WGS sequence"/>
</dbReference>
<evidence type="ECO:0000256" key="7">
    <source>
        <dbReference type="ARBA" id="ARBA00022843"/>
    </source>
</evidence>
<feature type="compositionally biased region" description="Basic and acidic residues" evidence="14">
    <location>
        <begin position="84"/>
        <end position="100"/>
    </location>
</feature>
<comment type="subunit">
    <text evidence="10">Interacts with FBL, SNU13, NOP58, NUFIP1, RUVBL1, RUVBL2 and TAF9. Interacts (via HIT-type zinc finger) with the RUVBL1/RUVBL2 complex in the presence of ADP.</text>
</comment>
<comment type="function">
    <text evidence="8">Required for box C/D snoRNAs accumulation involved in snoRNA processing, snoRNA transport to the nucleolus and ribosome biogenesis.</text>
</comment>
<evidence type="ECO:0000313" key="17">
    <source>
        <dbReference type="Proteomes" id="UP000800036"/>
    </source>
</evidence>
<evidence type="ECO:0000259" key="15">
    <source>
        <dbReference type="PROSITE" id="PS51083"/>
    </source>
</evidence>
<evidence type="ECO:0000256" key="1">
    <source>
        <dbReference type="ARBA" id="ARBA00022499"/>
    </source>
</evidence>
<evidence type="ECO:0000256" key="6">
    <source>
        <dbReference type="ARBA" id="ARBA00022833"/>
    </source>
</evidence>
<dbReference type="GO" id="GO:0000463">
    <property type="term" value="P:maturation of LSU-rRNA from tricistronic rRNA transcript (SSU-rRNA, 5.8S rRNA, LSU-rRNA)"/>
    <property type="evidence" value="ECO:0007669"/>
    <property type="project" value="TreeGrafter"/>
</dbReference>
<evidence type="ECO:0000256" key="14">
    <source>
        <dbReference type="SAM" id="MobiDB-lite"/>
    </source>
</evidence>
<dbReference type="AlphaFoldDB" id="A0A6A5UUK8"/>
<feature type="region of interest" description="Disordered" evidence="14">
    <location>
        <begin position="84"/>
        <end position="105"/>
    </location>
</feature>
<keyword evidence="4" id="KW-0479">Metal-binding</keyword>
<keyword evidence="2" id="KW-0690">Ribosome biogenesis</keyword>
<keyword evidence="6" id="KW-0862">Zinc</keyword>
<dbReference type="PANTHER" id="PTHR13483:SF11">
    <property type="entry name" value="ZINC FINGER HIT DOMAIN-CONTAINING PROTEIN 3"/>
    <property type="match status" value="1"/>
</dbReference>
<name>A0A6A5UUK8_9PLEO</name>
<feature type="region of interest" description="Disordered" evidence="14">
    <location>
        <begin position="166"/>
        <end position="266"/>
    </location>
</feature>
<dbReference type="PANTHER" id="PTHR13483">
    <property type="entry name" value="BOX C_D SNORNA PROTEIN 1-RELATED"/>
    <property type="match status" value="1"/>
</dbReference>
<dbReference type="GO" id="GO:0005634">
    <property type="term" value="C:nucleus"/>
    <property type="evidence" value="ECO:0007669"/>
    <property type="project" value="TreeGrafter"/>
</dbReference>
<dbReference type="EMBL" id="ML976721">
    <property type="protein sequence ID" value="KAF1968398.1"/>
    <property type="molecule type" value="Genomic_DNA"/>
</dbReference>
<dbReference type="Pfam" id="PF25790">
    <property type="entry name" value="BCD1"/>
    <property type="match status" value="2"/>
</dbReference>
<evidence type="ECO:0000256" key="12">
    <source>
        <dbReference type="ARBA" id="ARBA00077531"/>
    </source>
</evidence>
<evidence type="ECO:0000256" key="2">
    <source>
        <dbReference type="ARBA" id="ARBA00022517"/>
    </source>
</evidence>
<dbReference type="SUPFAM" id="SSF144232">
    <property type="entry name" value="HIT/MYND zinc finger-like"/>
    <property type="match status" value="1"/>
</dbReference>
<keyword evidence="17" id="KW-1185">Reference proteome</keyword>
<evidence type="ECO:0000256" key="4">
    <source>
        <dbReference type="ARBA" id="ARBA00022723"/>
    </source>
</evidence>
<reference evidence="16" key="1">
    <citation type="journal article" date="2020" name="Stud. Mycol.">
        <title>101 Dothideomycetes genomes: a test case for predicting lifestyles and emergence of pathogens.</title>
        <authorList>
            <person name="Haridas S."/>
            <person name="Albert R."/>
            <person name="Binder M."/>
            <person name="Bloem J."/>
            <person name="Labutti K."/>
            <person name="Salamov A."/>
            <person name="Andreopoulos B."/>
            <person name="Baker S."/>
            <person name="Barry K."/>
            <person name="Bills G."/>
            <person name="Bluhm B."/>
            <person name="Cannon C."/>
            <person name="Castanera R."/>
            <person name="Culley D."/>
            <person name="Daum C."/>
            <person name="Ezra D."/>
            <person name="Gonzalez J."/>
            <person name="Henrissat B."/>
            <person name="Kuo A."/>
            <person name="Liang C."/>
            <person name="Lipzen A."/>
            <person name="Lutzoni F."/>
            <person name="Magnuson J."/>
            <person name="Mondo S."/>
            <person name="Nolan M."/>
            <person name="Ohm R."/>
            <person name="Pangilinan J."/>
            <person name="Park H.-J."/>
            <person name="Ramirez L."/>
            <person name="Alfaro M."/>
            <person name="Sun H."/>
            <person name="Tritt A."/>
            <person name="Yoshinaga Y."/>
            <person name="Zwiers L.-H."/>
            <person name="Turgeon B."/>
            <person name="Goodwin S."/>
            <person name="Spatafora J."/>
            <person name="Crous P."/>
            <person name="Grigoriev I."/>
        </authorList>
    </citation>
    <scope>NUCLEOTIDE SEQUENCE</scope>
    <source>
        <strain evidence="16">CBS 107.79</strain>
    </source>
</reference>
<evidence type="ECO:0000256" key="13">
    <source>
        <dbReference type="PROSITE-ProRule" id="PRU00453"/>
    </source>
</evidence>
<evidence type="ECO:0000256" key="11">
    <source>
        <dbReference type="ARBA" id="ARBA00068630"/>
    </source>
</evidence>
<keyword evidence="7" id="KW-0832">Ubl conjugation</keyword>
<accession>A0A6A5UUK8</accession>
<evidence type="ECO:0000256" key="9">
    <source>
        <dbReference type="ARBA" id="ARBA00049654"/>
    </source>
</evidence>
<dbReference type="GO" id="GO:0000492">
    <property type="term" value="P:box C/D snoRNP assembly"/>
    <property type="evidence" value="ECO:0007669"/>
    <property type="project" value="TreeGrafter"/>
</dbReference>
<dbReference type="InterPro" id="IPR007529">
    <property type="entry name" value="Znf_HIT"/>
</dbReference>
<dbReference type="FunFam" id="3.30.60.190:FF:000001">
    <property type="entry name" value="box C/D snoRNA protein 1"/>
    <property type="match status" value="1"/>
</dbReference>
<evidence type="ECO:0000256" key="5">
    <source>
        <dbReference type="ARBA" id="ARBA00022771"/>
    </source>
</evidence>
<dbReference type="GO" id="GO:0070761">
    <property type="term" value="C:pre-snoRNP complex"/>
    <property type="evidence" value="ECO:0007669"/>
    <property type="project" value="TreeGrafter"/>
</dbReference>
<gene>
    <name evidence="16" type="ORF">BU23DRAFT_541392</name>
</gene>
<dbReference type="OrthoDB" id="272357at2759"/>
<evidence type="ECO:0000313" key="16">
    <source>
        <dbReference type="EMBL" id="KAF1968398.1"/>
    </source>
</evidence>
<feature type="compositionally biased region" description="Polar residues" evidence="14">
    <location>
        <begin position="187"/>
        <end position="197"/>
    </location>
</feature>
<dbReference type="InterPro" id="IPR057721">
    <property type="entry name" value="BCD1_alpha/beta"/>
</dbReference>
<evidence type="ECO:0000256" key="3">
    <source>
        <dbReference type="ARBA" id="ARBA00022553"/>
    </source>
</evidence>
<dbReference type="Pfam" id="PF04438">
    <property type="entry name" value="zf-HIT"/>
    <property type="match status" value="1"/>
</dbReference>
<dbReference type="PROSITE" id="PS51083">
    <property type="entry name" value="ZF_HIT"/>
    <property type="match status" value="1"/>
</dbReference>
<comment type="similarity">
    <text evidence="9">Belongs to the BCD1 family.</text>
</comment>
<dbReference type="GO" id="GO:0048254">
    <property type="term" value="P:snoRNA localization"/>
    <property type="evidence" value="ECO:0007669"/>
    <property type="project" value="TreeGrafter"/>
</dbReference>
<sequence>MADDALLSDLCSICNTAKFKYRCPGCSARTCSLPCYKRHQQWAQCNGKRDPTKFVKKSQLATPAGIDHDFNFLTSIDRGLEKAEKQVDAHDLGSRSDPRHGTQVGQPIDQHFAAAGVTVIRAPRGLTRQKENKTHRNSKKNIVWTVEWIYEDSTRIINQTSSAATLLGGQPFGKETKKRKRGIDHPTATSEQEQQDVSPPVKVEGVPTIRTERTQPEPSPTGRSEPERDNSGATPGDGTPGDATKAQGQEAEAGADHHGSVCVDGSESKPVPLKYAFFLLRPMTSSNRRILVRLDPTATLGECLRGRTVLEFPTIHVFPSAADPPHGKFMMEAEYLQQEGEEQKELEDLLKHASPETLRALKGEPDTNDNANDEIDSKRILDVLRQDIGTGV</sequence>